<dbReference type="SMART" id="SM00443">
    <property type="entry name" value="G_patch"/>
    <property type="match status" value="1"/>
</dbReference>
<keyword evidence="1" id="KW-0479">Metal-binding</keyword>
<dbReference type="InterPro" id="IPR013087">
    <property type="entry name" value="Znf_C2H2_type"/>
</dbReference>
<dbReference type="OrthoDB" id="4822at2759"/>
<dbReference type="InterPro" id="IPR036236">
    <property type="entry name" value="Znf_C2H2_sf"/>
</dbReference>
<dbReference type="InterPro" id="IPR000467">
    <property type="entry name" value="G_patch_dom"/>
</dbReference>
<feature type="compositionally biased region" description="Basic and acidic residues" evidence="4">
    <location>
        <begin position="175"/>
        <end position="206"/>
    </location>
</feature>
<keyword evidence="2" id="KW-0863">Zinc-finger</keyword>
<evidence type="ECO:0000256" key="1">
    <source>
        <dbReference type="ARBA" id="ARBA00022723"/>
    </source>
</evidence>
<evidence type="ECO:0000313" key="7">
    <source>
        <dbReference type="Proteomes" id="UP000736335"/>
    </source>
</evidence>
<feature type="domain" description="G-patch" evidence="5">
    <location>
        <begin position="44"/>
        <end position="90"/>
    </location>
</feature>
<dbReference type="PROSITE" id="PS50174">
    <property type="entry name" value="G_PATCH"/>
    <property type="match status" value="1"/>
</dbReference>
<dbReference type="PANTHER" id="PTHR47251">
    <property type="entry name" value="FINGER DOMAIN PROTEIN, PUTATIVE (AFU_ORTHOLOGUE AFUA_3G04180)-RELATED"/>
    <property type="match status" value="1"/>
</dbReference>
<feature type="compositionally biased region" description="Polar residues" evidence="4">
    <location>
        <begin position="362"/>
        <end position="379"/>
    </location>
</feature>
<protein>
    <recommendedName>
        <fullName evidence="5">G-patch domain-containing protein</fullName>
    </recommendedName>
</protein>
<feature type="region of interest" description="Disordered" evidence="4">
    <location>
        <begin position="175"/>
        <end position="212"/>
    </location>
</feature>
<dbReference type="InterPro" id="IPR022755">
    <property type="entry name" value="Znf_C2H2_jaz"/>
</dbReference>
<dbReference type="Pfam" id="PF12171">
    <property type="entry name" value="zf-C2H2_jaz"/>
    <property type="match status" value="1"/>
</dbReference>
<accession>A0A9P6H5C8</accession>
<keyword evidence="3" id="KW-0862">Zinc</keyword>
<reference evidence="6" key="1">
    <citation type="journal article" date="2020" name="Nat. Commun.">
        <title>Large-scale genome sequencing of mycorrhizal fungi provides insights into the early evolution of symbiotic traits.</title>
        <authorList>
            <person name="Miyauchi S."/>
            <person name="Kiss E."/>
            <person name="Kuo A."/>
            <person name="Drula E."/>
            <person name="Kohler A."/>
            <person name="Sanchez-Garcia M."/>
            <person name="Morin E."/>
            <person name="Andreopoulos B."/>
            <person name="Barry K.W."/>
            <person name="Bonito G."/>
            <person name="Buee M."/>
            <person name="Carver A."/>
            <person name="Chen C."/>
            <person name="Cichocki N."/>
            <person name="Clum A."/>
            <person name="Culley D."/>
            <person name="Crous P.W."/>
            <person name="Fauchery L."/>
            <person name="Girlanda M."/>
            <person name="Hayes R.D."/>
            <person name="Keri Z."/>
            <person name="LaButti K."/>
            <person name="Lipzen A."/>
            <person name="Lombard V."/>
            <person name="Magnuson J."/>
            <person name="Maillard F."/>
            <person name="Murat C."/>
            <person name="Nolan M."/>
            <person name="Ohm R.A."/>
            <person name="Pangilinan J."/>
            <person name="Pereira M.F."/>
            <person name="Perotto S."/>
            <person name="Peter M."/>
            <person name="Pfister S."/>
            <person name="Riley R."/>
            <person name="Sitrit Y."/>
            <person name="Stielow J.B."/>
            <person name="Szollosi G."/>
            <person name="Zifcakova L."/>
            <person name="Stursova M."/>
            <person name="Spatafora J.W."/>
            <person name="Tedersoo L."/>
            <person name="Vaario L.M."/>
            <person name="Yamada A."/>
            <person name="Yan M."/>
            <person name="Wang P."/>
            <person name="Xu J."/>
            <person name="Bruns T."/>
            <person name="Baldrian P."/>
            <person name="Vilgalys R."/>
            <person name="Dunand C."/>
            <person name="Henrissat B."/>
            <person name="Grigoriev I.V."/>
            <person name="Hibbett D."/>
            <person name="Nagy L.G."/>
            <person name="Martin F.M."/>
        </authorList>
    </citation>
    <scope>NUCLEOTIDE SEQUENCE</scope>
    <source>
        <strain evidence="6">UH-Tt-Lm1</strain>
    </source>
</reference>
<dbReference type="SUPFAM" id="SSF57667">
    <property type="entry name" value="beta-beta-alpha zinc fingers"/>
    <property type="match status" value="1"/>
</dbReference>
<organism evidence="6 7">
    <name type="scientific">Thelephora terrestris</name>
    <dbReference type="NCBI Taxonomy" id="56493"/>
    <lineage>
        <taxon>Eukaryota</taxon>
        <taxon>Fungi</taxon>
        <taxon>Dikarya</taxon>
        <taxon>Basidiomycota</taxon>
        <taxon>Agaricomycotina</taxon>
        <taxon>Agaricomycetes</taxon>
        <taxon>Thelephorales</taxon>
        <taxon>Thelephoraceae</taxon>
        <taxon>Thelephora</taxon>
    </lineage>
</organism>
<dbReference type="PANTHER" id="PTHR47251:SF1">
    <property type="entry name" value="FINGER DOMAIN PROTEIN, PUTATIVE (AFU_ORTHOLOGUE AFUA_3G04180)-RELATED"/>
    <property type="match status" value="1"/>
</dbReference>
<evidence type="ECO:0000313" key="6">
    <source>
        <dbReference type="EMBL" id="KAF9779776.1"/>
    </source>
</evidence>
<evidence type="ECO:0000256" key="2">
    <source>
        <dbReference type="ARBA" id="ARBA00022771"/>
    </source>
</evidence>
<name>A0A9P6H5C8_9AGAM</name>
<keyword evidence="7" id="KW-1185">Reference proteome</keyword>
<dbReference type="GO" id="GO:0008270">
    <property type="term" value="F:zinc ion binding"/>
    <property type="evidence" value="ECO:0007669"/>
    <property type="project" value="UniProtKB-KW"/>
</dbReference>
<feature type="region of interest" description="Disordered" evidence="4">
    <location>
        <begin position="262"/>
        <end position="400"/>
    </location>
</feature>
<sequence length="400" mass="43978">MSTGSRSQSPLDSMQVDDDNLYKYDEYARGYEKEVVTVDTRIPSSNKGFGMLMKLGWVEGQGLGAAGDGRVDPIPFHVKQDMTGLGKYGQDEQMIETTVSQRRELVSERLLKESEDQRAEREDNVARRAYIQSEVAETLRPFYCTVCEKQFKNVAQFDEHCNSYAHHHKIRFKEMQSSERAKANSQEAIERRREKERKREEKELRKAAKAAGVKLTTGTPVVSMVSSTKTPVGSAPTPDIEHMPILLEKKAGFGVGGWSTVNSSSSGGGSKKPGWSTVSYPQKPSEPRHVTSIPPQPAMSASSFRSGGWTTLEGLPSASSPNRPLTPNTPNPPPPPPEPIPVQNLPQPSTSGFKAIPVAKNPAQTQQQPASRQGKNPSVGQRAESSRSGWQSFNRGGSRR</sequence>
<gene>
    <name evidence="6" type="ORF">BJ322DRAFT_1086345</name>
</gene>
<feature type="compositionally biased region" description="Polar residues" evidence="4">
    <location>
        <begin position="299"/>
        <end position="309"/>
    </location>
</feature>
<feature type="compositionally biased region" description="Pro residues" evidence="4">
    <location>
        <begin position="327"/>
        <end position="340"/>
    </location>
</feature>
<reference evidence="6" key="2">
    <citation type="submission" date="2020-11" db="EMBL/GenBank/DDBJ databases">
        <authorList>
            <consortium name="DOE Joint Genome Institute"/>
            <person name="Kuo A."/>
            <person name="Miyauchi S."/>
            <person name="Kiss E."/>
            <person name="Drula E."/>
            <person name="Kohler A."/>
            <person name="Sanchez-Garcia M."/>
            <person name="Andreopoulos B."/>
            <person name="Barry K.W."/>
            <person name="Bonito G."/>
            <person name="Buee M."/>
            <person name="Carver A."/>
            <person name="Chen C."/>
            <person name="Cichocki N."/>
            <person name="Clum A."/>
            <person name="Culley D."/>
            <person name="Crous P.W."/>
            <person name="Fauchery L."/>
            <person name="Girlanda M."/>
            <person name="Hayes R."/>
            <person name="Keri Z."/>
            <person name="Labutti K."/>
            <person name="Lipzen A."/>
            <person name="Lombard V."/>
            <person name="Magnuson J."/>
            <person name="Maillard F."/>
            <person name="Morin E."/>
            <person name="Murat C."/>
            <person name="Nolan M."/>
            <person name="Ohm R."/>
            <person name="Pangilinan J."/>
            <person name="Pereira M."/>
            <person name="Perotto S."/>
            <person name="Peter M."/>
            <person name="Riley R."/>
            <person name="Sitrit Y."/>
            <person name="Stielow B."/>
            <person name="Szollosi G."/>
            <person name="Zifcakova L."/>
            <person name="Stursova M."/>
            <person name="Spatafora J.W."/>
            <person name="Tedersoo L."/>
            <person name="Vaario L.-M."/>
            <person name="Yamada A."/>
            <person name="Yan M."/>
            <person name="Wang P."/>
            <person name="Xu J."/>
            <person name="Bruns T."/>
            <person name="Baldrian P."/>
            <person name="Vilgalys R."/>
            <person name="Henrissat B."/>
            <person name="Grigoriev I.V."/>
            <person name="Hibbett D."/>
            <person name="Nagy L.G."/>
            <person name="Martin F.M."/>
        </authorList>
    </citation>
    <scope>NUCLEOTIDE SEQUENCE</scope>
    <source>
        <strain evidence="6">UH-Tt-Lm1</strain>
    </source>
</reference>
<dbReference type="Gene3D" id="3.30.160.60">
    <property type="entry name" value="Classic Zinc Finger"/>
    <property type="match status" value="1"/>
</dbReference>
<dbReference type="Pfam" id="PF01585">
    <property type="entry name" value="G-patch"/>
    <property type="match status" value="1"/>
</dbReference>
<evidence type="ECO:0000259" key="5">
    <source>
        <dbReference type="PROSITE" id="PS50174"/>
    </source>
</evidence>
<comment type="caution">
    <text evidence="6">The sequence shown here is derived from an EMBL/GenBank/DDBJ whole genome shotgun (WGS) entry which is preliminary data.</text>
</comment>
<dbReference type="Proteomes" id="UP000736335">
    <property type="component" value="Unassembled WGS sequence"/>
</dbReference>
<dbReference type="EMBL" id="WIUZ02000018">
    <property type="protein sequence ID" value="KAF9779776.1"/>
    <property type="molecule type" value="Genomic_DNA"/>
</dbReference>
<evidence type="ECO:0000256" key="4">
    <source>
        <dbReference type="SAM" id="MobiDB-lite"/>
    </source>
</evidence>
<dbReference type="AlphaFoldDB" id="A0A9P6H5C8"/>
<dbReference type="PROSITE" id="PS00028">
    <property type="entry name" value="ZINC_FINGER_C2H2_1"/>
    <property type="match status" value="1"/>
</dbReference>
<dbReference type="GO" id="GO:0003676">
    <property type="term" value="F:nucleic acid binding"/>
    <property type="evidence" value="ECO:0007669"/>
    <property type="project" value="InterPro"/>
</dbReference>
<evidence type="ECO:0000256" key="3">
    <source>
        <dbReference type="ARBA" id="ARBA00022833"/>
    </source>
</evidence>
<feature type="compositionally biased region" description="Polar residues" evidence="4">
    <location>
        <begin position="386"/>
        <end position="400"/>
    </location>
</feature>
<proteinExistence type="predicted"/>